<evidence type="ECO:0008006" key="3">
    <source>
        <dbReference type="Google" id="ProtNLM"/>
    </source>
</evidence>
<gene>
    <name evidence="1" type="ORF">DFH07DRAFT_939030</name>
</gene>
<organism evidence="1 2">
    <name type="scientific">Mycena maculata</name>
    <dbReference type="NCBI Taxonomy" id="230809"/>
    <lineage>
        <taxon>Eukaryota</taxon>
        <taxon>Fungi</taxon>
        <taxon>Dikarya</taxon>
        <taxon>Basidiomycota</taxon>
        <taxon>Agaricomycotina</taxon>
        <taxon>Agaricomycetes</taxon>
        <taxon>Agaricomycetidae</taxon>
        <taxon>Agaricales</taxon>
        <taxon>Marasmiineae</taxon>
        <taxon>Mycenaceae</taxon>
        <taxon>Mycena</taxon>
    </lineage>
</organism>
<proteinExistence type="predicted"/>
<sequence>MESAFASHLNTNFDPSDEDIERIRSDIVSRLAELEGIDERIRELSTQRDRIQGYIDSHKAIISHPRRLPPDIIREIFIVCLPADRNAVMSAQEAPLILCRICSAWRFIALSTPRLWSTLHVPAEFILAKKQARLSAIAQWLRLSGSCQLSLSLATLGEPRGWATPSAPNDPADVSAIIKALALPSDRWCNIEVSHLSEEAALQFADFPTPMLESVEITAEVSALRQINLFRAPSLRAVSLHAWLGTERLDDFLLDLPFFWDRLTHISFDCTGHDNPSQGLSLHNVLTLLRRCSRLIFLGFRPNAEGSWAESNSEPLMLPFLKSFIMFGPAVLNVRAVGRLLRHLSMPELCELHVPAVSSTEPDSYFLATIGTTSPLLEHLLINIQSFTKDSILETLRYLPKLTMLVALNTPSWSPNPWPMSQPSHDPVVDRSNPEHLLVLLAPDPETQSLTVCSGLRELQLSDCDLLDKNTVAEFLQKRMDFANDFHRLEIFFQRPWKAMSADEIQSFTSRGLDLSFVHGHDPWGADPVESNPWTGLSSAGHQI</sequence>
<dbReference type="Proteomes" id="UP001215280">
    <property type="component" value="Unassembled WGS sequence"/>
</dbReference>
<dbReference type="EMBL" id="JARJLG010000036">
    <property type="protein sequence ID" value="KAJ7765096.1"/>
    <property type="molecule type" value="Genomic_DNA"/>
</dbReference>
<evidence type="ECO:0000313" key="2">
    <source>
        <dbReference type="Proteomes" id="UP001215280"/>
    </source>
</evidence>
<name>A0AAD7JHT4_9AGAR</name>
<protein>
    <recommendedName>
        <fullName evidence="3">F-box domain-containing protein</fullName>
    </recommendedName>
</protein>
<keyword evidence="2" id="KW-1185">Reference proteome</keyword>
<accession>A0AAD7JHT4</accession>
<reference evidence="1" key="1">
    <citation type="submission" date="2023-03" db="EMBL/GenBank/DDBJ databases">
        <title>Massive genome expansion in bonnet fungi (Mycena s.s.) driven by repeated elements and novel gene families across ecological guilds.</title>
        <authorList>
            <consortium name="Lawrence Berkeley National Laboratory"/>
            <person name="Harder C.B."/>
            <person name="Miyauchi S."/>
            <person name="Viragh M."/>
            <person name="Kuo A."/>
            <person name="Thoen E."/>
            <person name="Andreopoulos B."/>
            <person name="Lu D."/>
            <person name="Skrede I."/>
            <person name="Drula E."/>
            <person name="Henrissat B."/>
            <person name="Morin E."/>
            <person name="Kohler A."/>
            <person name="Barry K."/>
            <person name="LaButti K."/>
            <person name="Morin E."/>
            <person name="Salamov A."/>
            <person name="Lipzen A."/>
            <person name="Mereny Z."/>
            <person name="Hegedus B."/>
            <person name="Baldrian P."/>
            <person name="Stursova M."/>
            <person name="Weitz H."/>
            <person name="Taylor A."/>
            <person name="Grigoriev I.V."/>
            <person name="Nagy L.G."/>
            <person name="Martin F."/>
            <person name="Kauserud H."/>
        </authorList>
    </citation>
    <scope>NUCLEOTIDE SEQUENCE</scope>
    <source>
        <strain evidence="1">CBHHK188m</strain>
    </source>
</reference>
<evidence type="ECO:0000313" key="1">
    <source>
        <dbReference type="EMBL" id="KAJ7765096.1"/>
    </source>
</evidence>
<dbReference type="AlphaFoldDB" id="A0AAD7JHT4"/>
<comment type="caution">
    <text evidence="1">The sequence shown here is derived from an EMBL/GenBank/DDBJ whole genome shotgun (WGS) entry which is preliminary data.</text>
</comment>